<keyword evidence="6" id="KW-1185">Reference proteome</keyword>
<dbReference type="Gene3D" id="1.10.418.10">
    <property type="entry name" value="Calponin-like domain"/>
    <property type="match status" value="2"/>
</dbReference>
<dbReference type="SUPFAM" id="SSF46966">
    <property type="entry name" value="Spectrin repeat"/>
    <property type="match status" value="2"/>
</dbReference>
<name>A0A9W9ZTS3_9CNID</name>
<dbReference type="SMART" id="SM00033">
    <property type="entry name" value="CH"/>
    <property type="match status" value="2"/>
</dbReference>
<dbReference type="PROSITE" id="PS00020">
    <property type="entry name" value="ACTININ_2"/>
    <property type="match status" value="1"/>
</dbReference>
<dbReference type="InterPro" id="IPR001589">
    <property type="entry name" value="Actinin_actin-bd_CS"/>
</dbReference>
<keyword evidence="1" id="KW-0677">Repeat</keyword>
<protein>
    <recommendedName>
        <fullName evidence="4">Calponin-homology (CH) domain-containing protein</fullName>
    </recommendedName>
</protein>
<proteinExistence type="predicted"/>
<feature type="domain" description="Calponin-homology (CH)" evidence="4">
    <location>
        <begin position="121"/>
        <end position="230"/>
    </location>
</feature>
<dbReference type="SUPFAM" id="SSF47576">
    <property type="entry name" value="Calponin-homology domain, CH-domain"/>
    <property type="match status" value="1"/>
</dbReference>
<feature type="region of interest" description="Disordered" evidence="3">
    <location>
        <begin position="500"/>
        <end position="521"/>
    </location>
</feature>
<organism evidence="5 6">
    <name type="scientific">Desmophyllum pertusum</name>
    <dbReference type="NCBI Taxonomy" id="174260"/>
    <lineage>
        <taxon>Eukaryota</taxon>
        <taxon>Metazoa</taxon>
        <taxon>Cnidaria</taxon>
        <taxon>Anthozoa</taxon>
        <taxon>Hexacorallia</taxon>
        <taxon>Scleractinia</taxon>
        <taxon>Caryophylliina</taxon>
        <taxon>Caryophylliidae</taxon>
        <taxon>Desmophyllum</taxon>
    </lineage>
</organism>
<gene>
    <name evidence="5" type="ORF">OS493_001111</name>
</gene>
<dbReference type="OrthoDB" id="18853at2759"/>
<dbReference type="InterPro" id="IPR036872">
    <property type="entry name" value="CH_dom_sf"/>
</dbReference>
<dbReference type="AlphaFoldDB" id="A0A9W9ZTS3"/>
<dbReference type="Gene3D" id="1.20.58.60">
    <property type="match status" value="2"/>
</dbReference>
<evidence type="ECO:0000313" key="5">
    <source>
        <dbReference type="EMBL" id="KAJ7387768.1"/>
    </source>
</evidence>
<evidence type="ECO:0000256" key="1">
    <source>
        <dbReference type="ARBA" id="ARBA00022737"/>
    </source>
</evidence>
<reference evidence="5" key="1">
    <citation type="submission" date="2023-01" db="EMBL/GenBank/DDBJ databases">
        <title>Genome assembly of the deep-sea coral Lophelia pertusa.</title>
        <authorList>
            <person name="Herrera S."/>
            <person name="Cordes E."/>
        </authorList>
    </citation>
    <scope>NUCLEOTIDE SEQUENCE</scope>
    <source>
        <strain evidence="5">USNM1676648</strain>
        <tissue evidence="5">Polyp</tissue>
    </source>
</reference>
<dbReference type="PROSITE" id="PS00019">
    <property type="entry name" value="ACTININ_1"/>
    <property type="match status" value="1"/>
</dbReference>
<dbReference type="Pfam" id="PF00307">
    <property type="entry name" value="CH"/>
    <property type="match status" value="2"/>
</dbReference>
<dbReference type="PROSITE" id="PS50021">
    <property type="entry name" value="CH"/>
    <property type="match status" value="2"/>
</dbReference>
<sequence>MVMVIFGTKSISTISSLSRRCLDGKRKKMPYHRDAVQKKTFTKWINNHLQKPRERGQLRFHRLQNVQTALEYLQSQQVKLVNIRSEDIVDGNPKLTLGLIWTIILHFQISEVEVVGKQEQMTAKDALLLWAQKVTQGYPSVGVGNFTSSWKDGLAFNAIIHRYRPDLVDFSKLSKASPEQNLEYSFHVAEKELGVPRLLDVEGKAFKFEEYCNLAKALVVDINRVINRLEKQRFPKAVHGIKELIVDYNRYRITEFPDMEASRHSLKMVFRELQALYGPMATWLEFPFECSPRELEVSWTKLVETQDNYNKSLRIELTRLEQMSQVAEKIQKEATLVDASLDDIEDRIKSEEEVGDTIDNETRRKHFYQIEKSLVMFESSIKHMISGVDILIAGRYSRADELRIKIQSIERRWSEMKDRLDVRSTKMLTYQTFSTTDGKKMKLELPVEKTVVSTEETTPTSDDPDEIGVRTRRKVITITKRTYRSSGTPTETRTTVARIMSAEGLDDESNDNGASPRVVLE</sequence>
<dbReference type="PANTHER" id="PTHR11915">
    <property type="entry name" value="SPECTRIN/FILAMIN RELATED CYTOSKELETAL PROTEIN"/>
    <property type="match status" value="1"/>
</dbReference>
<dbReference type="EMBL" id="MU825873">
    <property type="protein sequence ID" value="KAJ7387768.1"/>
    <property type="molecule type" value="Genomic_DNA"/>
</dbReference>
<comment type="caution">
    <text evidence="5">The sequence shown here is derived from an EMBL/GenBank/DDBJ whole genome shotgun (WGS) entry which is preliminary data.</text>
</comment>
<evidence type="ECO:0000313" key="6">
    <source>
        <dbReference type="Proteomes" id="UP001163046"/>
    </source>
</evidence>
<evidence type="ECO:0000256" key="2">
    <source>
        <dbReference type="ARBA" id="ARBA00023203"/>
    </source>
</evidence>
<dbReference type="Proteomes" id="UP001163046">
    <property type="component" value="Unassembled WGS sequence"/>
</dbReference>
<dbReference type="FunFam" id="1.10.418.10:FF:000089">
    <property type="entry name" value="Spectrin beta chain"/>
    <property type="match status" value="1"/>
</dbReference>
<accession>A0A9W9ZTS3</accession>
<evidence type="ECO:0000256" key="3">
    <source>
        <dbReference type="SAM" id="MobiDB-lite"/>
    </source>
</evidence>
<keyword evidence="2" id="KW-0009">Actin-binding</keyword>
<dbReference type="GO" id="GO:0003779">
    <property type="term" value="F:actin binding"/>
    <property type="evidence" value="ECO:0007669"/>
    <property type="project" value="UniProtKB-KW"/>
</dbReference>
<dbReference type="InterPro" id="IPR001715">
    <property type="entry name" value="CH_dom"/>
</dbReference>
<evidence type="ECO:0000259" key="4">
    <source>
        <dbReference type="PROSITE" id="PS50021"/>
    </source>
</evidence>
<feature type="domain" description="Calponin-homology (CH)" evidence="4">
    <location>
        <begin position="1"/>
        <end position="108"/>
    </location>
</feature>